<dbReference type="InterPro" id="IPR051785">
    <property type="entry name" value="MMCE/EMCE_epimerase"/>
</dbReference>
<dbReference type="PANTHER" id="PTHR43048">
    <property type="entry name" value="METHYLMALONYL-COA EPIMERASE"/>
    <property type="match status" value="1"/>
</dbReference>
<organism evidence="3 4">
    <name type="scientific">Mucilaginibacter gossypii</name>
    <dbReference type="NCBI Taxonomy" id="551996"/>
    <lineage>
        <taxon>Bacteria</taxon>
        <taxon>Pseudomonadati</taxon>
        <taxon>Bacteroidota</taxon>
        <taxon>Sphingobacteriia</taxon>
        <taxon>Sphingobacteriales</taxon>
        <taxon>Sphingobacteriaceae</taxon>
        <taxon>Mucilaginibacter</taxon>
    </lineage>
</organism>
<dbReference type="GO" id="GO:0046491">
    <property type="term" value="P:L-methylmalonyl-CoA metabolic process"/>
    <property type="evidence" value="ECO:0007669"/>
    <property type="project" value="TreeGrafter"/>
</dbReference>
<evidence type="ECO:0000256" key="1">
    <source>
        <dbReference type="ARBA" id="ARBA00022723"/>
    </source>
</evidence>
<protein>
    <submittedName>
        <fullName evidence="3">Catechol 2,3-dioxygenase</fullName>
    </submittedName>
</protein>
<evidence type="ECO:0000259" key="2">
    <source>
        <dbReference type="PROSITE" id="PS51819"/>
    </source>
</evidence>
<dbReference type="EMBL" id="FNCG01000009">
    <property type="protein sequence ID" value="SDH41096.1"/>
    <property type="molecule type" value="Genomic_DNA"/>
</dbReference>
<accession>A0A1G8C6D0</accession>
<dbReference type="SUPFAM" id="SSF54593">
    <property type="entry name" value="Glyoxalase/Bleomycin resistance protein/Dihydroxybiphenyl dioxygenase"/>
    <property type="match status" value="1"/>
</dbReference>
<dbReference type="InterPro" id="IPR037523">
    <property type="entry name" value="VOC_core"/>
</dbReference>
<dbReference type="Pfam" id="PF00903">
    <property type="entry name" value="Glyoxalase"/>
    <property type="match status" value="1"/>
</dbReference>
<keyword evidence="3" id="KW-0560">Oxidoreductase</keyword>
<keyword evidence="4" id="KW-1185">Reference proteome</keyword>
<dbReference type="GO" id="GO:0051213">
    <property type="term" value="F:dioxygenase activity"/>
    <property type="evidence" value="ECO:0007669"/>
    <property type="project" value="UniProtKB-KW"/>
</dbReference>
<sequence>MSDSTTTKQIQGIAPLLQVFDMPVALGFYRDVLGFEIVQASGEGDDVDWVLLKLNGIELMLNTAYEKPNRPAEPDEQRTAAHTDTSLYFGHPDIDMLYSYLLSKGMHLKQPQITGYGWKAIYLLDPDGYQLCFHWSVP</sequence>
<dbReference type="GO" id="GO:0046872">
    <property type="term" value="F:metal ion binding"/>
    <property type="evidence" value="ECO:0007669"/>
    <property type="project" value="UniProtKB-KW"/>
</dbReference>
<gene>
    <name evidence="3" type="ORF">SAMN05192573_109153</name>
</gene>
<dbReference type="PROSITE" id="PS51819">
    <property type="entry name" value="VOC"/>
    <property type="match status" value="1"/>
</dbReference>
<name>A0A1G8C6D0_9SPHI</name>
<dbReference type="Proteomes" id="UP000199705">
    <property type="component" value="Unassembled WGS sequence"/>
</dbReference>
<dbReference type="STRING" id="551996.SAMN05192573_109153"/>
<feature type="domain" description="VOC" evidence="2">
    <location>
        <begin position="9"/>
        <end position="136"/>
    </location>
</feature>
<dbReference type="RefSeq" id="WP_091170176.1">
    <property type="nucleotide sequence ID" value="NZ_FNCG01000009.1"/>
</dbReference>
<proteinExistence type="predicted"/>
<evidence type="ECO:0000313" key="3">
    <source>
        <dbReference type="EMBL" id="SDH41096.1"/>
    </source>
</evidence>
<dbReference type="GO" id="GO:0004493">
    <property type="term" value="F:methylmalonyl-CoA epimerase activity"/>
    <property type="evidence" value="ECO:0007669"/>
    <property type="project" value="TreeGrafter"/>
</dbReference>
<reference evidence="4" key="1">
    <citation type="submission" date="2016-10" db="EMBL/GenBank/DDBJ databases">
        <authorList>
            <person name="Varghese N."/>
            <person name="Submissions S."/>
        </authorList>
    </citation>
    <scope>NUCLEOTIDE SEQUENCE [LARGE SCALE GENOMIC DNA]</scope>
    <source>
        <strain evidence="4">Gh-67</strain>
    </source>
</reference>
<dbReference type="Gene3D" id="3.10.180.10">
    <property type="entry name" value="2,3-Dihydroxybiphenyl 1,2-Dioxygenase, domain 1"/>
    <property type="match status" value="1"/>
</dbReference>
<dbReference type="InterPro" id="IPR029068">
    <property type="entry name" value="Glyas_Bleomycin-R_OHBP_Dase"/>
</dbReference>
<keyword evidence="1" id="KW-0479">Metal-binding</keyword>
<keyword evidence="3" id="KW-0223">Dioxygenase</keyword>
<dbReference type="PANTHER" id="PTHR43048:SF3">
    <property type="entry name" value="METHYLMALONYL-COA EPIMERASE, MITOCHONDRIAL"/>
    <property type="match status" value="1"/>
</dbReference>
<dbReference type="InterPro" id="IPR004360">
    <property type="entry name" value="Glyas_Fos-R_dOase_dom"/>
</dbReference>
<dbReference type="AlphaFoldDB" id="A0A1G8C6D0"/>
<evidence type="ECO:0000313" key="4">
    <source>
        <dbReference type="Proteomes" id="UP000199705"/>
    </source>
</evidence>